<evidence type="ECO:0000313" key="5">
    <source>
        <dbReference type="Proteomes" id="UP000593566"/>
    </source>
</evidence>
<organism evidence="4 5">
    <name type="scientific">Letharia lupina</name>
    <dbReference type="NCBI Taxonomy" id="560253"/>
    <lineage>
        <taxon>Eukaryota</taxon>
        <taxon>Fungi</taxon>
        <taxon>Dikarya</taxon>
        <taxon>Ascomycota</taxon>
        <taxon>Pezizomycotina</taxon>
        <taxon>Lecanoromycetes</taxon>
        <taxon>OSLEUM clade</taxon>
        <taxon>Lecanoromycetidae</taxon>
        <taxon>Lecanorales</taxon>
        <taxon>Lecanorineae</taxon>
        <taxon>Parmeliaceae</taxon>
        <taxon>Letharia</taxon>
    </lineage>
</organism>
<dbReference type="RefSeq" id="XP_037153603.1">
    <property type="nucleotide sequence ID" value="XM_037300786.1"/>
</dbReference>
<dbReference type="InterPro" id="IPR050314">
    <property type="entry name" value="Glycosyl_Hydrlase_18"/>
</dbReference>
<dbReference type="Gene3D" id="3.20.20.80">
    <property type="entry name" value="Glycosidases"/>
    <property type="match status" value="1"/>
</dbReference>
<feature type="chain" id="PRO_5034508869" description="chitinase" evidence="2">
    <location>
        <begin position="19"/>
        <end position="384"/>
    </location>
</feature>
<reference evidence="4 5" key="1">
    <citation type="journal article" date="2020" name="Genomics">
        <title>Complete, high-quality genomes from long-read metagenomic sequencing of two wolf lichen thalli reveals enigmatic genome architecture.</title>
        <authorList>
            <person name="McKenzie S.K."/>
            <person name="Walston R.F."/>
            <person name="Allen J.L."/>
        </authorList>
    </citation>
    <scope>NUCLEOTIDE SEQUENCE [LARGE SCALE GENOMIC DNA]</scope>
    <source>
        <strain evidence="4">WasteWater1</strain>
    </source>
</reference>
<keyword evidence="5" id="KW-1185">Reference proteome</keyword>
<gene>
    <name evidence="4" type="ORF">HO133_009929</name>
</gene>
<proteinExistence type="predicted"/>
<evidence type="ECO:0000313" key="4">
    <source>
        <dbReference type="EMBL" id="KAF6224736.1"/>
    </source>
</evidence>
<evidence type="ECO:0000256" key="1">
    <source>
        <dbReference type="ARBA" id="ARBA00012729"/>
    </source>
</evidence>
<dbReference type="SUPFAM" id="SSF51445">
    <property type="entry name" value="(Trans)glycosidases"/>
    <property type="match status" value="1"/>
</dbReference>
<dbReference type="GeneID" id="59338322"/>
<dbReference type="GO" id="GO:0005975">
    <property type="term" value="P:carbohydrate metabolic process"/>
    <property type="evidence" value="ECO:0007669"/>
    <property type="project" value="InterPro"/>
</dbReference>
<evidence type="ECO:0000259" key="3">
    <source>
        <dbReference type="PROSITE" id="PS51910"/>
    </source>
</evidence>
<dbReference type="InterPro" id="IPR011583">
    <property type="entry name" value="Chitinase_II/V-like_cat"/>
</dbReference>
<dbReference type="Pfam" id="PF00704">
    <property type="entry name" value="Glyco_hydro_18"/>
    <property type="match status" value="1"/>
</dbReference>
<accession>A0A8H6FE45</accession>
<dbReference type="PROSITE" id="PS51910">
    <property type="entry name" value="GH18_2"/>
    <property type="match status" value="1"/>
</dbReference>
<dbReference type="GO" id="GO:0008843">
    <property type="term" value="F:endochitinase activity"/>
    <property type="evidence" value="ECO:0007669"/>
    <property type="project" value="UniProtKB-EC"/>
</dbReference>
<dbReference type="Proteomes" id="UP000593566">
    <property type="component" value="Unassembled WGS sequence"/>
</dbReference>
<dbReference type="InterPro" id="IPR017853">
    <property type="entry name" value="GH"/>
</dbReference>
<dbReference type="PANTHER" id="PTHR11177">
    <property type="entry name" value="CHITINASE"/>
    <property type="match status" value="1"/>
</dbReference>
<dbReference type="PANTHER" id="PTHR11177:SF378">
    <property type="entry name" value="CHITINASE"/>
    <property type="match status" value="1"/>
</dbReference>
<keyword evidence="2" id="KW-0732">Signal</keyword>
<dbReference type="GO" id="GO:0006032">
    <property type="term" value="P:chitin catabolic process"/>
    <property type="evidence" value="ECO:0007669"/>
    <property type="project" value="TreeGrafter"/>
</dbReference>
<dbReference type="SMART" id="SM00636">
    <property type="entry name" value="Glyco_18"/>
    <property type="match status" value="1"/>
</dbReference>
<dbReference type="InterPro" id="IPR001223">
    <property type="entry name" value="Glyco_hydro18_cat"/>
</dbReference>
<evidence type="ECO:0000256" key="2">
    <source>
        <dbReference type="SAM" id="SignalP"/>
    </source>
</evidence>
<feature type="signal peptide" evidence="2">
    <location>
        <begin position="1"/>
        <end position="18"/>
    </location>
</feature>
<dbReference type="FunFam" id="3.20.20.80:FF:000159">
    <property type="entry name" value="Class V chitinase, putative"/>
    <property type="match status" value="1"/>
</dbReference>
<dbReference type="AlphaFoldDB" id="A0A8H6FE45"/>
<comment type="caution">
    <text evidence="4">The sequence shown here is derived from an EMBL/GenBank/DDBJ whole genome shotgun (WGS) entry which is preliminary data.</text>
</comment>
<dbReference type="GO" id="GO:0005576">
    <property type="term" value="C:extracellular region"/>
    <property type="evidence" value="ECO:0007669"/>
    <property type="project" value="TreeGrafter"/>
</dbReference>
<name>A0A8H6FE45_9LECA</name>
<dbReference type="GO" id="GO:0008061">
    <property type="term" value="F:chitin binding"/>
    <property type="evidence" value="ECO:0007669"/>
    <property type="project" value="InterPro"/>
</dbReference>
<feature type="domain" description="GH18" evidence="3">
    <location>
        <begin position="20"/>
        <end position="376"/>
    </location>
</feature>
<dbReference type="EC" id="3.2.1.14" evidence="1"/>
<dbReference type="EMBL" id="JACCJB010000008">
    <property type="protein sequence ID" value="KAF6224736.1"/>
    <property type="molecule type" value="Genomic_DNA"/>
</dbReference>
<sequence length="384" mass="42284">MFMRFLAALIAMAHMASASTRYMMYLTGQHNVVPDKSLVSDITHVALAFMSSATFNQVQPSSWPLFTTVEVARSQFTDGTAVMVAIGGWGNTAGFGIAAATEITRKLFAHNVKSMVDATGADGVDIDWEYPGGNGEDYKQIPNPEKAWEIEAYPLLLSEIRSALGPEKLISAAVPGLPRDMLAFTKSTIPAISASLDFFNVMTYDLMNRRDNVTKHHTGIESSLTAIEAYEERGVPSEKMNLGFAFYIKWYKTDPHGGCDKNPVGCKTALMEDPLTGADLGQAGAFSWHDPAPDDVSASYEKAIAHGKYDSEYGGHYYWDPEENLWWSWDTPYVIAKKFPAIMEKKGLGGAFAWGLGEDADDFTHLKALTIEVKRLARGYQDEL</sequence>
<protein>
    <recommendedName>
        <fullName evidence="1">chitinase</fullName>
        <ecNumber evidence="1">3.2.1.14</ecNumber>
    </recommendedName>
</protein>